<keyword evidence="1" id="KW-0812">Transmembrane</keyword>
<feature type="transmembrane region" description="Helical" evidence="1">
    <location>
        <begin position="12"/>
        <end position="34"/>
    </location>
</feature>
<gene>
    <name evidence="2" type="ORF">BC781_101948</name>
</gene>
<organism evidence="2 3">
    <name type="scientific">Sediminitomix flava</name>
    <dbReference type="NCBI Taxonomy" id="379075"/>
    <lineage>
        <taxon>Bacteria</taxon>
        <taxon>Pseudomonadati</taxon>
        <taxon>Bacteroidota</taxon>
        <taxon>Cytophagia</taxon>
        <taxon>Cytophagales</taxon>
        <taxon>Flammeovirgaceae</taxon>
        <taxon>Sediminitomix</taxon>
    </lineage>
</organism>
<keyword evidence="3" id="KW-1185">Reference proteome</keyword>
<keyword evidence="1" id="KW-1133">Transmembrane helix</keyword>
<protein>
    <submittedName>
        <fullName evidence="2">Uncharacterized protein DUF1449</fullName>
    </submittedName>
</protein>
<keyword evidence="1" id="KW-0472">Membrane</keyword>
<dbReference type="Gene3D" id="2.40.50.140">
    <property type="entry name" value="Nucleic acid-binding proteins"/>
    <property type="match status" value="1"/>
</dbReference>
<dbReference type="RefSeq" id="WP_109616060.1">
    <property type="nucleotide sequence ID" value="NZ_QGDO01000001.1"/>
</dbReference>
<dbReference type="OrthoDB" id="2112507at2"/>
<name>A0A316A4B5_SEDFL</name>
<dbReference type="EMBL" id="QGDO01000001">
    <property type="protein sequence ID" value="PWJ44577.1"/>
    <property type="molecule type" value="Genomic_DNA"/>
</dbReference>
<dbReference type="InterPro" id="IPR012340">
    <property type="entry name" value="NA-bd_OB-fold"/>
</dbReference>
<comment type="caution">
    <text evidence="2">The sequence shown here is derived from an EMBL/GenBank/DDBJ whole genome shotgun (WGS) entry which is preliminary data.</text>
</comment>
<sequence length="230" mass="25629">MEFLIEALQPINLPYTILVAFSLLYWMLTFLGIFDIDAFDVDMDADVEADVDMEGGVSGVEIEAEAELEVEVKAEAQTTASAPSAFVQILQFFHIGQVPLMAILTFLFAFMWVGSVLGNHYLENTSWTVAALLFVPVFLIGLTFTKIIVFPLSKFFNQLKMEEDTNVIGNKCTVILEVRGDKKGQVEVQTGSYHQKIYAVTGEGKTLKKGSDALVIDYDENKKAFIVEPY</sequence>
<reference evidence="2 3" key="1">
    <citation type="submission" date="2018-03" db="EMBL/GenBank/DDBJ databases">
        <title>Genomic Encyclopedia of Archaeal and Bacterial Type Strains, Phase II (KMG-II): from individual species to whole genera.</title>
        <authorList>
            <person name="Goeker M."/>
        </authorList>
    </citation>
    <scope>NUCLEOTIDE SEQUENCE [LARGE SCALE GENOMIC DNA]</scope>
    <source>
        <strain evidence="2 3">DSM 28229</strain>
    </source>
</reference>
<dbReference type="Proteomes" id="UP000245535">
    <property type="component" value="Unassembled WGS sequence"/>
</dbReference>
<feature type="transmembrane region" description="Helical" evidence="1">
    <location>
        <begin position="98"/>
        <end position="117"/>
    </location>
</feature>
<accession>A0A316A4B5</accession>
<proteinExistence type="predicted"/>
<dbReference type="AlphaFoldDB" id="A0A316A4B5"/>
<feature type="transmembrane region" description="Helical" evidence="1">
    <location>
        <begin position="129"/>
        <end position="152"/>
    </location>
</feature>
<evidence type="ECO:0000313" key="2">
    <source>
        <dbReference type="EMBL" id="PWJ44577.1"/>
    </source>
</evidence>
<evidence type="ECO:0000313" key="3">
    <source>
        <dbReference type="Proteomes" id="UP000245535"/>
    </source>
</evidence>
<evidence type="ECO:0000256" key="1">
    <source>
        <dbReference type="SAM" id="Phobius"/>
    </source>
</evidence>